<sequence length="104" mass="12871">LDYYNKNAFTYIEIGDGDELWEHKRFEDIRRAHSDIFWKMKQLYDDKRLYLIWGNHNRKWKNPKNVSKYLYQYYDERKDCLEPLFQGIEVHEGLLLRYSGTGDR</sequence>
<dbReference type="AlphaFoldDB" id="X1QBE4"/>
<dbReference type="EMBL" id="BARV01043706">
    <property type="protein sequence ID" value="GAI65533.1"/>
    <property type="molecule type" value="Genomic_DNA"/>
</dbReference>
<comment type="caution">
    <text evidence="1">The sequence shown here is derived from an EMBL/GenBank/DDBJ whole genome shotgun (WGS) entry which is preliminary data.</text>
</comment>
<gene>
    <name evidence="1" type="ORF">S06H3_65096</name>
</gene>
<feature type="non-terminal residue" evidence="1">
    <location>
        <position position="1"/>
    </location>
</feature>
<accession>X1QBE4</accession>
<reference evidence="1" key="1">
    <citation type="journal article" date="2014" name="Front. Microbiol.">
        <title>High frequency of phylogenetically diverse reductive dehalogenase-homologous genes in deep subseafloor sedimentary metagenomes.</title>
        <authorList>
            <person name="Kawai M."/>
            <person name="Futagami T."/>
            <person name="Toyoda A."/>
            <person name="Takaki Y."/>
            <person name="Nishi S."/>
            <person name="Hori S."/>
            <person name="Arai W."/>
            <person name="Tsubouchi T."/>
            <person name="Morono Y."/>
            <person name="Uchiyama I."/>
            <person name="Ito T."/>
            <person name="Fujiyama A."/>
            <person name="Inagaki F."/>
            <person name="Takami H."/>
        </authorList>
    </citation>
    <scope>NUCLEOTIDE SEQUENCE</scope>
    <source>
        <strain evidence="1">Expedition CK06-06</strain>
    </source>
</reference>
<organism evidence="1">
    <name type="scientific">marine sediment metagenome</name>
    <dbReference type="NCBI Taxonomy" id="412755"/>
    <lineage>
        <taxon>unclassified sequences</taxon>
        <taxon>metagenomes</taxon>
        <taxon>ecological metagenomes</taxon>
    </lineage>
</organism>
<protein>
    <recommendedName>
        <fullName evidence="2">Calcineurin-like phosphoesterase domain-containing protein</fullName>
    </recommendedName>
</protein>
<proteinExistence type="predicted"/>
<evidence type="ECO:0008006" key="2">
    <source>
        <dbReference type="Google" id="ProtNLM"/>
    </source>
</evidence>
<feature type="non-terminal residue" evidence="1">
    <location>
        <position position="104"/>
    </location>
</feature>
<evidence type="ECO:0000313" key="1">
    <source>
        <dbReference type="EMBL" id="GAI65533.1"/>
    </source>
</evidence>
<name>X1QBE4_9ZZZZ</name>